<keyword evidence="3" id="KW-1185">Reference proteome</keyword>
<dbReference type="Proteomes" id="UP000005459">
    <property type="component" value="Unassembled WGS sequence"/>
</dbReference>
<dbReference type="PATRIC" id="fig|768671.3.peg.4206"/>
<evidence type="ECO:0000313" key="3">
    <source>
        <dbReference type="Proteomes" id="UP000005459"/>
    </source>
</evidence>
<gene>
    <name evidence="2" type="ORF">ThimaDRAFT_3984</name>
</gene>
<evidence type="ECO:0000313" key="2">
    <source>
        <dbReference type="EMBL" id="EGV16857.1"/>
    </source>
</evidence>
<organism evidence="2 3">
    <name type="scientific">Thiocapsa marina 5811</name>
    <dbReference type="NCBI Taxonomy" id="768671"/>
    <lineage>
        <taxon>Bacteria</taxon>
        <taxon>Pseudomonadati</taxon>
        <taxon>Pseudomonadota</taxon>
        <taxon>Gammaproteobacteria</taxon>
        <taxon>Chromatiales</taxon>
        <taxon>Chromatiaceae</taxon>
        <taxon>Thiocapsa</taxon>
    </lineage>
</organism>
<feature type="domain" description="RES" evidence="1">
    <location>
        <begin position="10"/>
        <end position="137"/>
    </location>
</feature>
<dbReference type="AlphaFoldDB" id="F9UGD1"/>
<dbReference type="STRING" id="768671.ThimaDRAFT_3984"/>
<name>F9UGD1_9GAMM</name>
<dbReference type="Pfam" id="PF08808">
    <property type="entry name" value="RES"/>
    <property type="match status" value="1"/>
</dbReference>
<protein>
    <submittedName>
        <fullName evidence="2">RES domain protein</fullName>
    </submittedName>
</protein>
<dbReference type="EMBL" id="AFWV01000014">
    <property type="protein sequence ID" value="EGV16857.1"/>
    <property type="molecule type" value="Genomic_DNA"/>
</dbReference>
<reference evidence="2 3" key="1">
    <citation type="submission" date="2011-06" db="EMBL/GenBank/DDBJ databases">
        <title>The draft genome of Thiocapsa marina 5811.</title>
        <authorList>
            <consortium name="US DOE Joint Genome Institute (JGI-PGF)"/>
            <person name="Lucas S."/>
            <person name="Han J."/>
            <person name="Cheng J.-F."/>
            <person name="Goodwin L."/>
            <person name="Pitluck S."/>
            <person name="Peters L."/>
            <person name="Land M.L."/>
            <person name="Hauser L."/>
            <person name="Vogl K."/>
            <person name="Liu Z."/>
            <person name="Imhoff J."/>
            <person name="Thiel V."/>
            <person name="Frigaard N.-U."/>
            <person name="Bryant D."/>
            <person name="Woyke T.J."/>
        </authorList>
    </citation>
    <scope>NUCLEOTIDE SEQUENCE [LARGE SCALE GENOMIC DNA]</scope>
    <source>
        <strain evidence="2 3">5811</strain>
    </source>
</reference>
<dbReference type="InterPro" id="IPR014914">
    <property type="entry name" value="RES_dom"/>
</dbReference>
<proteinExistence type="predicted"/>
<sequence length="154" mass="16433">MLDEAYLETAFTGEGARLFGGRWNSPGVSMVYAAQSLSLAQLELLVNLEAEDVLRGHWQYIELEVVPEAVLACEFVAELPADYATWPASASTRSIGDAWAASGVSVGLTVPSAVTPGERNLILNPAHPGFAEAVVIGEPKSLVLDRRLVKDPPT</sequence>
<evidence type="ECO:0000259" key="1">
    <source>
        <dbReference type="SMART" id="SM00953"/>
    </source>
</evidence>
<dbReference type="SMART" id="SM00953">
    <property type="entry name" value="RES"/>
    <property type="match status" value="1"/>
</dbReference>
<dbReference type="eggNOG" id="COG5654">
    <property type="taxonomic scope" value="Bacteria"/>
</dbReference>
<accession>F9UGD1</accession>